<proteinExistence type="predicted"/>
<dbReference type="EMBL" id="FP929116">
    <property type="protein sequence ID" value="CBX94103.1"/>
    <property type="molecule type" value="Genomic_DNA"/>
</dbReference>
<dbReference type="OrthoDB" id="3709982at2759"/>
<reference evidence="2" key="1">
    <citation type="journal article" date="2011" name="Nat. Commun.">
        <title>Effector diversification within compartments of the Leptosphaeria maculans genome affected by Repeat-Induced Point mutations.</title>
        <authorList>
            <person name="Rouxel T."/>
            <person name="Grandaubert J."/>
            <person name="Hane J.K."/>
            <person name="Hoede C."/>
            <person name="van de Wouw A.P."/>
            <person name="Couloux A."/>
            <person name="Dominguez V."/>
            <person name="Anthouard V."/>
            <person name="Bally P."/>
            <person name="Bourras S."/>
            <person name="Cozijnsen A.J."/>
            <person name="Ciuffetti L.M."/>
            <person name="Degrave A."/>
            <person name="Dilmaghani A."/>
            <person name="Duret L."/>
            <person name="Fudal I."/>
            <person name="Goodwin S.B."/>
            <person name="Gout L."/>
            <person name="Glaser N."/>
            <person name="Linglin J."/>
            <person name="Kema G.H.J."/>
            <person name="Lapalu N."/>
            <person name="Lawrence C.B."/>
            <person name="May K."/>
            <person name="Meyer M."/>
            <person name="Ollivier B."/>
            <person name="Poulain J."/>
            <person name="Schoch C.L."/>
            <person name="Simon A."/>
            <person name="Spatafora J.W."/>
            <person name="Stachowiak A."/>
            <person name="Turgeon B.G."/>
            <person name="Tyler B.M."/>
            <person name="Vincent D."/>
            <person name="Weissenbach J."/>
            <person name="Amselem J."/>
            <person name="Quesneville H."/>
            <person name="Oliver R.P."/>
            <person name="Wincker P."/>
            <person name="Balesdent M.-H."/>
            <person name="Howlett B.J."/>
        </authorList>
    </citation>
    <scope>NUCLEOTIDE SEQUENCE [LARGE SCALE GENOMIC DNA]</scope>
    <source>
        <strain evidence="2">JN3 / isolate v23.1.3 / race Av1-4-5-6-7-8</strain>
    </source>
</reference>
<evidence type="ECO:0000313" key="1">
    <source>
        <dbReference type="EMBL" id="CBX94103.1"/>
    </source>
</evidence>
<gene>
    <name evidence="1" type="ORF">LEMA_uP037770.1</name>
</gene>
<accession>E4ZQU8</accession>
<protein>
    <submittedName>
        <fullName evidence="1">Predicted protein</fullName>
    </submittedName>
</protein>
<evidence type="ECO:0000313" key="2">
    <source>
        <dbReference type="Proteomes" id="UP000002668"/>
    </source>
</evidence>
<dbReference type="VEuPathDB" id="FungiDB:LEMA_uP037770.1"/>
<dbReference type="Proteomes" id="UP000002668">
    <property type="component" value="Genome"/>
</dbReference>
<dbReference type="InParanoid" id="E4ZQU8"/>
<dbReference type="AlphaFoldDB" id="E4ZQU8"/>
<name>E4ZQU8_LEPMJ</name>
<keyword evidence="2" id="KW-1185">Reference proteome</keyword>
<sequence>MSDITPRRVVLQCREQYFREQRTMVEAFFQSQDLLNLQDYGIHICGEPSSRALYLVLNLYCKEVPSVNLDCLNL</sequence>
<organism evidence="2">
    <name type="scientific">Leptosphaeria maculans (strain JN3 / isolate v23.1.3 / race Av1-4-5-6-7-8)</name>
    <name type="common">Blackleg fungus</name>
    <name type="synonym">Phoma lingam</name>
    <dbReference type="NCBI Taxonomy" id="985895"/>
    <lineage>
        <taxon>Eukaryota</taxon>
        <taxon>Fungi</taxon>
        <taxon>Dikarya</taxon>
        <taxon>Ascomycota</taxon>
        <taxon>Pezizomycotina</taxon>
        <taxon>Dothideomycetes</taxon>
        <taxon>Pleosporomycetidae</taxon>
        <taxon>Pleosporales</taxon>
        <taxon>Pleosporineae</taxon>
        <taxon>Leptosphaeriaceae</taxon>
        <taxon>Plenodomus</taxon>
        <taxon>Plenodomus lingam/Leptosphaeria maculans species complex</taxon>
    </lineage>
</organism>
<dbReference type="HOGENOM" id="CLU_122933_2_1_1"/>